<dbReference type="PANTHER" id="PTHR11567">
    <property type="entry name" value="ACID PHOSPHATASE-RELATED"/>
    <property type="match status" value="1"/>
</dbReference>
<dbReference type="Pfam" id="PF00328">
    <property type="entry name" value="His_Phos_2"/>
    <property type="match status" value="1"/>
</dbReference>
<evidence type="ECO:0000256" key="7">
    <source>
        <dbReference type="SAM" id="Phobius"/>
    </source>
</evidence>
<evidence type="ECO:0000256" key="4">
    <source>
        <dbReference type="ARBA" id="ARBA00036311"/>
    </source>
</evidence>
<sequence length="468" mass="55096">MEYGRIFWFFAVLFIPFISIVTYLIWHEFDNKDHVLTLWKDSTNYCNPVEHIRLKDETYVDQLVQSGYELSKVIVILRHGDRGPLRQLKRLNSLYCDDQNVKDLLNRFRELFQHYQIGSSLPSEYFKLPDKKCRRKRLTRVGLSQQVKLGQMIGQLYWDKLGLYTENLNRFVNVTTTNYSRTFQSALAFLFGMLGSDIAAFNSTILKVIKDPYFCGIDGFQQYCMGSCTQISKITTQLDWRLLLTQQEQKEIQILIKKVGQIIATDLTQAEQFNSLMSIFDGVSAYQCHDEALPCDPVFGCVTLEQVRNVTELLCLQGTRLYQSSSYQQICWLKIYPFLHYLFLQSNVFNSETKFHIFAAHDITLESLKTVLRLDDCSIPPYSSRFIFEIYKKQMKNYIRLIYNGQDVTSFLTVKFKSILDFKLIPFEQFEFFLRQKFKSVTGYNDYRDACDHESKHRDLDNNDLDRL</sequence>
<keyword evidence="7" id="KW-1133">Transmembrane helix</keyword>
<dbReference type="EMBL" id="JAPWDV010000002">
    <property type="protein sequence ID" value="KAJ6219961.1"/>
    <property type="molecule type" value="Genomic_DNA"/>
</dbReference>
<dbReference type="OMA" id="YIWNAAE"/>
<evidence type="ECO:0000256" key="1">
    <source>
        <dbReference type="ARBA" id="ARBA00000032"/>
    </source>
</evidence>
<comment type="similarity">
    <text evidence="2">Belongs to the histidine acid phosphatase family.</text>
</comment>
<proteinExistence type="inferred from homology"/>
<protein>
    <recommendedName>
        <fullName evidence="5">2-phosphoxylose phosphatase 1</fullName>
    </recommendedName>
    <alternativeName>
        <fullName evidence="6">Acid phosphatase-like protein 2</fullName>
    </alternativeName>
</protein>
<dbReference type="Gene3D" id="3.40.50.1240">
    <property type="entry name" value="Phosphoglycerate mutase-like"/>
    <property type="match status" value="1"/>
</dbReference>
<reference evidence="8" key="1">
    <citation type="submission" date="2022-12" db="EMBL/GenBank/DDBJ databases">
        <title>Genome assemblies of Blomia tropicalis.</title>
        <authorList>
            <person name="Cui Y."/>
        </authorList>
    </citation>
    <scope>NUCLEOTIDE SEQUENCE</scope>
    <source>
        <tissue evidence="8">Adult mites</tissue>
    </source>
</reference>
<dbReference type="GO" id="GO:0050650">
    <property type="term" value="P:chondroitin sulfate proteoglycan biosynthetic process"/>
    <property type="evidence" value="ECO:0007669"/>
    <property type="project" value="TreeGrafter"/>
</dbReference>
<evidence type="ECO:0000313" key="9">
    <source>
        <dbReference type="Proteomes" id="UP001142055"/>
    </source>
</evidence>
<evidence type="ECO:0000313" key="8">
    <source>
        <dbReference type="EMBL" id="KAJ6219961.1"/>
    </source>
</evidence>
<dbReference type="PROSITE" id="PS00616">
    <property type="entry name" value="HIS_ACID_PHOSPHAT_1"/>
    <property type="match status" value="1"/>
</dbReference>
<evidence type="ECO:0000256" key="3">
    <source>
        <dbReference type="ARBA" id="ARBA00022801"/>
    </source>
</evidence>
<dbReference type="InterPro" id="IPR029033">
    <property type="entry name" value="His_PPase_superfam"/>
</dbReference>
<organism evidence="8 9">
    <name type="scientific">Blomia tropicalis</name>
    <name type="common">Mite</name>
    <dbReference type="NCBI Taxonomy" id="40697"/>
    <lineage>
        <taxon>Eukaryota</taxon>
        <taxon>Metazoa</taxon>
        <taxon>Ecdysozoa</taxon>
        <taxon>Arthropoda</taxon>
        <taxon>Chelicerata</taxon>
        <taxon>Arachnida</taxon>
        <taxon>Acari</taxon>
        <taxon>Acariformes</taxon>
        <taxon>Sarcoptiformes</taxon>
        <taxon>Astigmata</taxon>
        <taxon>Glycyphagoidea</taxon>
        <taxon>Echimyopodidae</taxon>
        <taxon>Blomia</taxon>
    </lineage>
</organism>
<keyword evidence="9" id="KW-1185">Reference proteome</keyword>
<comment type="catalytic activity">
    <reaction evidence="1">
        <text>a phosphate monoester + H2O = an alcohol + phosphate</text>
        <dbReference type="Rhea" id="RHEA:15017"/>
        <dbReference type="ChEBI" id="CHEBI:15377"/>
        <dbReference type="ChEBI" id="CHEBI:30879"/>
        <dbReference type="ChEBI" id="CHEBI:43474"/>
        <dbReference type="ChEBI" id="CHEBI:67140"/>
        <dbReference type="EC" id="3.1.3.2"/>
    </reaction>
</comment>
<feature type="transmembrane region" description="Helical" evidence="7">
    <location>
        <begin position="6"/>
        <end position="26"/>
    </location>
</feature>
<keyword evidence="3" id="KW-0378">Hydrolase</keyword>
<dbReference type="SUPFAM" id="SSF53254">
    <property type="entry name" value="Phosphoglycerate mutase-like"/>
    <property type="match status" value="1"/>
</dbReference>
<gene>
    <name evidence="8" type="ORF">RDWZM_005773</name>
</gene>
<comment type="catalytic activity">
    <reaction evidence="4">
        <text>3-O-[beta-D-GlcA-(1-&gt;3)-beta-D-Gal-(1-&gt;3)-beta-D-Gal-(1-&gt;4)-beta-D-2-O-P-Xyl]-L-seryl-[protein] + H2O = 3-O-(beta-D-GlcA-(1-&gt;3)-beta-D-Gal-(1-&gt;3)-beta-D-Gal-(1-&gt;4)-beta-D-Xyl)-L-seryl-[protein] + phosphate</text>
        <dbReference type="Rhea" id="RHEA:56512"/>
        <dbReference type="Rhea" id="RHEA-COMP:12573"/>
        <dbReference type="Rhea" id="RHEA-COMP:14559"/>
        <dbReference type="ChEBI" id="CHEBI:15377"/>
        <dbReference type="ChEBI" id="CHEBI:43474"/>
        <dbReference type="ChEBI" id="CHEBI:132093"/>
        <dbReference type="ChEBI" id="CHEBI:140495"/>
    </reaction>
</comment>
<keyword evidence="7" id="KW-0472">Membrane</keyword>
<comment type="caution">
    <text evidence="8">The sequence shown here is derived from an EMBL/GenBank/DDBJ whole genome shotgun (WGS) entry which is preliminary data.</text>
</comment>
<dbReference type="PANTHER" id="PTHR11567:SF110">
    <property type="entry name" value="2-PHOSPHOXYLOSE PHOSPHATASE 1"/>
    <property type="match status" value="1"/>
</dbReference>
<name>A0A9Q0M5V3_BLOTA</name>
<dbReference type="GO" id="GO:0003993">
    <property type="term" value="F:acid phosphatase activity"/>
    <property type="evidence" value="ECO:0007669"/>
    <property type="project" value="UniProtKB-EC"/>
</dbReference>
<keyword evidence="7" id="KW-0812">Transmembrane</keyword>
<dbReference type="InterPro" id="IPR000560">
    <property type="entry name" value="His_Pase_clade-2"/>
</dbReference>
<accession>A0A9Q0M5V3</accession>
<evidence type="ECO:0000256" key="5">
    <source>
        <dbReference type="ARBA" id="ARBA00040357"/>
    </source>
</evidence>
<dbReference type="InterPro" id="IPR033379">
    <property type="entry name" value="Acid_Pase_AS"/>
</dbReference>
<dbReference type="GO" id="GO:0006024">
    <property type="term" value="P:glycosaminoglycan biosynthetic process"/>
    <property type="evidence" value="ECO:0007669"/>
    <property type="project" value="TreeGrafter"/>
</dbReference>
<dbReference type="AlphaFoldDB" id="A0A9Q0M5V3"/>
<dbReference type="Proteomes" id="UP001142055">
    <property type="component" value="Chromosome 2"/>
</dbReference>
<dbReference type="CDD" id="cd07061">
    <property type="entry name" value="HP_HAP_like"/>
    <property type="match status" value="1"/>
</dbReference>
<evidence type="ECO:0000256" key="6">
    <source>
        <dbReference type="ARBA" id="ARBA00041499"/>
    </source>
</evidence>
<dbReference type="InterPro" id="IPR050645">
    <property type="entry name" value="Histidine_acid_phosphatase"/>
</dbReference>
<dbReference type="GO" id="GO:0005794">
    <property type="term" value="C:Golgi apparatus"/>
    <property type="evidence" value="ECO:0007669"/>
    <property type="project" value="TreeGrafter"/>
</dbReference>
<evidence type="ECO:0000256" key="2">
    <source>
        <dbReference type="ARBA" id="ARBA00005375"/>
    </source>
</evidence>